<dbReference type="PANTHER" id="PTHR30383">
    <property type="entry name" value="THIOESTERASE 1/PROTEASE 1/LYSOPHOSPHOLIPASE L1"/>
    <property type="match status" value="1"/>
</dbReference>
<dbReference type="GO" id="GO:0004622">
    <property type="term" value="F:phosphatidylcholine lysophospholipase activity"/>
    <property type="evidence" value="ECO:0007669"/>
    <property type="project" value="TreeGrafter"/>
</dbReference>
<dbReference type="SUPFAM" id="SSF52266">
    <property type="entry name" value="SGNH hydrolase"/>
    <property type="match status" value="1"/>
</dbReference>
<protein>
    <submittedName>
        <fullName evidence="3">Lysophospholipase L1</fullName>
    </submittedName>
</protein>
<dbReference type="PANTHER" id="PTHR30383:SF5">
    <property type="entry name" value="SGNH HYDROLASE-TYPE ESTERASE DOMAIN-CONTAINING PROTEIN"/>
    <property type="match status" value="1"/>
</dbReference>
<name>A0A1H7Q5V2_9BACT</name>
<dbReference type="OrthoDB" id="9794725at2"/>
<dbReference type="InterPro" id="IPR051532">
    <property type="entry name" value="Ester_Hydrolysis_Enzymes"/>
</dbReference>
<gene>
    <name evidence="3" type="ORF">SAMN04488505_102254</name>
</gene>
<keyword evidence="4" id="KW-1185">Reference proteome</keyword>
<reference evidence="3 4" key="1">
    <citation type="submission" date="2016-10" db="EMBL/GenBank/DDBJ databases">
        <authorList>
            <person name="de Groot N.N."/>
        </authorList>
    </citation>
    <scope>NUCLEOTIDE SEQUENCE [LARGE SCALE GENOMIC DNA]</scope>
    <source>
        <strain evidence="3 4">DSM 21039</strain>
    </source>
</reference>
<feature type="signal peptide" evidence="1">
    <location>
        <begin position="1"/>
        <end position="23"/>
    </location>
</feature>
<dbReference type="AlphaFoldDB" id="A0A1H7Q5V2"/>
<dbReference type="STRING" id="573321.SAMN04488505_102254"/>
<dbReference type="Gene3D" id="3.40.50.1110">
    <property type="entry name" value="SGNH hydrolase"/>
    <property type="match status" value="1"/>
</dbReference>
<accession>A0A1H7Q5V2</accession>
<evidence type="ECO:0000313" key="4">
    <source>
        <dbReference type="Proteomes" id="UP000198984"/>
    </source>
</evidence>
<feature type="domain" description="SGNH hydrolase-type esterase" evidence="2">
    <location>
        <begin position="32"/>
        <end position="193"/>
    </location>
</feature>
<organism evidence="3 4">
    <name type="scientific">Chitinophaga rupis</name>
    <dbReference type="NCBI Taxonomy" id="573321"/>
    <lineage>
        <taxon>Bacteria</taxon>
        <taxon>Pseudomonadati</taxon>
        <taxon>Bacteroidota</taxon>
        <taxon>Chitinophagia</taxon>
        <taxon>Chitinophagales</taxon>
        <taxon>Chitinophagaceae</taxon>
        <taxon>Chitinophaga</taxon>
    </lineage>
</organism>
<dbReference type="InterPro" id="IPR036514">
    <property type="entry name" value="SGNH_hydro_sf"/>
</dbReference>
<evidence type="ECO:0000256" key="1">
    <source>
        <dbReference type="SAM" id="SignalP"/>
    </source>
</evidence>
<dbReference type="EMBL" id="FOBB01000002">
    <property type="protein sequence ID" value="SEL43044.1"/>
    <property type="molecule type" value="Genomic_DNA"/>
</dbReference>
<dbReference type="InterPro" id="IPR013830">
    <property type="entry name" value="SGNH_hydro"/>
</dbReference>
<keyword evidence="1" id="KW-0732">Signal</keyword>
<proteinExistence type="predicted"/>
<sequence>MNRRTFLTNTALLSAALPLSLTARPHTPEQDDTFVINAGIGGNNTQDLLNRLEKDCLSHQPELTVLMAGTNDSMNHDKYIPLEQYKANLTELVQRIGNSGSKVLLMTILPFYTPYLLTRHPASFFANETPEERRTAINNAIREVAAAQGATLLELGAVFEKVGQVGTDKAALLRNEANSRSKDGVHPTADGYRFIALAVYDCITYKQLPAKRVVCLGDSITQGSGGTEAESYPANLGKLLLQ</sequence>
<dbReference type="Pfam" id="PF13472">
    <property type="entry name" value="Lipase_GDSL_2"/>
    <property type="match status" value="1"/>
</dbReference>
<evidence type="ECO:0000259" key="2">
    <source>
        <dbReference type="Pfam" id="PF13472"/>
    </source>
</evidence>
<feature type="chain" id="PRO_5011570862" evidence="1">
    <location>
        <begin position="24"/>
        <end position="242"/>
    </location>
</feature>
<dbReference type="Proteomes" id="UP000198984">
    <property type="component" value="Unassembled WGS sequence"/>
</dbReference>
<dbReference type="RefSeq" id="WP_089909166.1">
    <property type="nucleotide sequence ID" value="NZ_FOBB01000002.1"/>
</dbReference>
<evidence type="ECO:0000313" key="3">
    <source>
        <dbReference type="EMBL" id="SEL43044.1"/>
    </source>
</evidence>